<gene>
    <name evidence="10" type="ORF">HF320_08390</name>
</gene>
<dbReference type="GO" id="GO:0046872">
    <property type="term" value="F:metal ion binding"/>
    <property type="evidence" value="ECO:0007669"/>
    <property type="project" value="UniProtKB-KW"/>
</dbReference>
<evidence type="ECO:0000313" key="10">
    <source>
        <dbReference type="EMBL" id="NMF56338.1"/>
    </source>
</evidence>
<keyword evidence="7" id="KW-0100">Branched-chain amino acid biosynthesis</keyword>
<dbReference type="EMBL" id="JABBCP010000007">
    <property type="protein sequence ID" value="NMF56338.1"/>
    <property type="molecule type" value="Genomic_DNA"/>
</dbReference>
<evidence type="ECO:0000259" key="9">
    <source>
        <dbReference type="Pfam" id="PF24877"/>
    </source>
</evidence>
<dbReference type="GO" id="GO:0009082">
    <property type="term" value="P:branched-chain amino acid biosynthetic process"/>
    <property type="evidence" value="ECO:0007669"/>
    <property type="project" value="UniProtKB-KW"/>
</dbReference>
<evidence type="ECO:0000256" key="5">
    <source>
        <dbReference type="ARBA" id="ARBA00023014"/>
    </source>
</evidence>
<dbReference type="GO" id="GO:0005829">
    <property type="term" value="C:cytosol"/>
    <property type="evidence" value="ECO:0007669"/>
    <property type="project" value="TreeGrafter"/>
</dbReference>
<accession>A0A7X9UDE7</accession>
<dbReference type="PROSITE" id="PS00886">
    <property type="entry name" value="ILVD_EDD_1"/>
    <property type="match status" value="1"/>
</dbReference>
<dbReference type="PANTHER" id="PTHR43661:SF3">
    <property type="entry name" value="D-XYLONATE DEHYDRATASE YAGF-RELATED"/>
    <property type="match status" value="1"/>
</dbReference>
<evidence type="ECO:0000256" key="1">
    <source>
        <dbReference type="ARBA" id="ARBA00006486"/>
    </source>
</evidence>
<comment type="similarity">
    <text evidence="1">Belongs to the IlvD/Edd family.</text>
</comment>
<evidence type="ECO:0000256" key="7">
    <source>
        <dbReference type="ARBA" id="ARBA00023304"/>
    </source>
</evidence>
<dbReference type="InterPro" id="IPR020558">
    <property type="entry name" value="DiOHA_6PGluconate_deHydtase_CS"/>
</dbReference>
<keyword evidence="3" id="KW-0479">Metal-binding</keyword>
<dbReference type="SUPFAM" id="SSF52016">
    <property type="entry name" value="LeuD/IlvD-like"/>
    <property type="match status" value="1"/>
</dbReference>
<dbReference type="GO" id="GO:0016836">
    <property type="term" value="F:hydro-lyase activity"/>
    <property type="evidence" value="ECO:0007669"/>
    <property type="project" value="TreeGrafter"/>
</dbReference>
<dbReference type="FunFam" id="3.50.30.80:FF:000001">
    <property type="entry name" value="Dihydroxy-acid dehydratase"/>
    <property type="match status" value="1"/>
</dbReference>
<feature type="domain" description="Dihydroxy-acid/6-phosphogluconate dehydratase C-terminal" evidence="9">
    <location>
        <begin position="359"/>
        <end position="546"/>
    </location>
</feature>
<keyword evidence="11" id="KW-1185">Reference proteome</keyword>
<evidence type="ECO:0000313" key="11">
    <source>
        <dbReference type="Proteomes" id="UP000546970"/>
    </source>
</evidence>
<dbReference type="Gene3D" id="3.50.30.80">
    <property type="entry name" value="IlvD/EDD C-terminal domain-like"/>
    <property type="match status" value="1"/>
</dbReference>
<comment type="caution">
    <text evidence="10">The sequence shown here is derived from an EMBL/GenBank/DDBJ whole genome shotgun (WGS) entry which is preliminary data.</text>
</comment>
<evidence type="ECO:0000256" key="6">
    <source>
        <dbReference type="ARBA" id="ARBA00023239"/>
    </source>
</evidence>
<dbReference type="Pfam" id="PF00920">
    <property type="entry name" value="ILVD_EDD_N"/>
    <property type="match status" value="1"/>
</dbReference>
<dbReference type="PANTHER" id="PTHR43661">
    <property type="entry name" value="D-XYLONATE DEHYDRATASE"/>
    <property type="match status" value="1"/>
</dbReference>
<keyword evidence="6" id="KW-0456">Lyase</keyword>
<dbReference type="InterPro" id="IPR037237">
    <property type="entry name" value="IlvD/EDD_N"/>
</dbReference>
<organism evidence="10 11">
    <name type="scientific">Collinsella acetigenes</name>
    <dbReference type="NCBI Taxonomy" id="2713419"/>
    <lineage>
        <taxon>Bacteria</taxon>
        <taxon>Bacillati</taxon>
        <taxon>Actinomycetota</taxon>
        <taxon>Coriobacteriia</taxon>
        <taxon>Coriobacteriales</taxon>
        <taxon>Coriobacteriaceae</taxon>
        <taxon>Collinsella</taxon>
    </lineage>
</organism>
<evidence type="ECO:0000256" key="4">
    <source>
        <dbReference type="ARBA" id="ARBA00023004"/>
    </source>
</evidence>
<dbReference type="InterPro" id="IPR000581">
    <property type="entry name" value="ILV_EDD_N"/>
</dbReference>
<dbReference type="GO" id="GO:0051537">
    <property type="term" value="F:2 iron, 2 sulfur cluster binding"/>
    <property type="evidence" value="ECO:0007669"/>
    <property type="project" value="UniProtKB-KW"/>
</dbReference>
<keyword evidence="4" id="KW-0408">Iron</keyword>
<evidence type="ECO:0000259" key="8">
    <source>
        <dbReference type="Pfam" id="PF00920"/>
    </source>
</evidence>
<dbReference type="InterPro" id="IPR056740">
    <property type="entry name" value="ILV_EDD_C"/>
</dbReference>
<sequence length="550" mass="58137">MTRAIDKLEPFQRAISKAHLASAGVAVDSLENPDKPLIVIANSWNEICPGHEPLRQLAQEVKKGILEAGGEPIEFNTIAICDGLAQGHAGMHYSLPHREIVADSCEAQIMGQNCFDGVVYMGSCDKIIPGLLMAAARINLPAALVTAGPCYDEVKPSYSKNLRAKFLRGEATEREVIEGTLKYYTGPGICPFLGTANTMGCLGEALGMEVPGGALQPAPSAQRRFIARRTGAAVVDLVRRGIKPSDIMTQAAIDNAVAVLASIGGSLNALLHLPAIAAELGLKCTWAQVAEATSKLPVVCNVVPNGDISCVNLYKAGGIQGVLKTIEGSIDTSVMTVNGHTMGENLAQVDVEKDIDRSVIRTQDDPASVANGIQVLYGNLAPEGTLVKTSAVPADQHTFDGPAMCFNSEEECFDAYNKHEIPAGTAVIIRYEGPVGGPGMKELHRVTEIMKGIPGSAVITDGRFSGASGGLSVGYLCPEAAEGGNIALIQNGDMVHINLADNSINFDITDEELEQRRANWTPVVHPVPGKLLKRYQKMVGPAKDGALLSC</sequence>
<dbReference type="SUPFAM" id="SSF143975">
    <property type="entry name" value="IlvD/EDD N-terminal domain-like"/>
    <property type="match status" value="1"/>
</dbReference>
<dbReference type="InterPro" id="IPR042096">
    <property type="entry name" value="Dihydro-acid_dehy_C"/>
</dbReference>
<keyword evidence="5" id="KW-0411">Iron-sulfur</keyword>
<dbReference type="RefSeq" id="WP_138377890.1">
    <property type="nucleotide sequence ID" value="NZ_JABBCP010000007.1"/>
</dbReference>
<dbReference type="Pfam" id="PF24877">
    <property type="entry name" value="ILV_EDD_C"/>
    <property type="match status" value="1"/>
</dbReference>
<dbReference type="AlphaFoldDB" id="A0A7X9UDE7"/>
<dbReference type="Proteomes" id="UP000546970">
    <property type="component" value="Unassembled WGS sequence"/>
</dbReference>
<evidence type="ECO:0000256" key="2">
    <source>
        <dbReference type="ARBA" id="ARBA00022714"/>
    </source>
</evidence>
<reference evidence="10 11" key="1">
    <citation type="submission" date="2020-04" db="EMBL/GenBank/DDBJ databases">
        <title>Collinsella sp. KGMB02528 nov., an anaerobic actinobacterium isolated from human feces.</title>
        <authorList>
            <person name="Han K.-I."/>
            <person name="Eom M.K."/>
            <person name="Kim J.-S."/>
            <person name="Lee K.C."/>
            <person name="Suh M.K."/>
            <person name="Park S.-H."/>
            <person name="Lee J.H."/>
            <person name="Kang S.W."/>
            <person name="Park J.-E."/>
            <person name="Oh B.S."/>
            <person name="Yu S.Y."/>
            <person name="Choi S.-H."/>
            <person name="Lee D.H."/>
            <person name="Yoon H."/>
            <person name="Kim B.-Y."/>
            <person name="Lee J.H."/>
            <person name="Lee J.-S."/>
        </authorList>
    </citation>
    <scope>NUCLEOTIDE SEQUENCE [LARGE SCALE GENOMIC DNA]</scope>
    <source>
        <strain evidence="10 11">KGMB02528</strain>
    </source>
</reference>
<name>A0A7X9UDE7_9ACTN</name>
<feature type="domain" description="Dihydroxy-acid/6-phosphogluconate dehydratase N-terminal" evidence="8">
    <location>
        <begin position="35"/>
        <end position="345"/>
    </location>
</feature>
<keyword evidence="2" id="KW-0001">2Fe-2S</keyword>
<protein>
    <submittedName>
        <fullName evidence="10">Dihydroxy-acid dehydratase</fullName>
    </submittedName>
</protein>
<keyword evidence="7" id="KW-0028">Amino-acid biosynthesis</keyword>
<proteinExistence type="inferred from homology"/>
<evidence type="ECO:0000256" key="3">
    <source>
        <dbReference type="ARBA" id="ARBA00022723"/>
    </source>
</evidence>